<dbReference type="Proteomes" id="UP000192917">
    <property type="component" value="Unassembled WGS sequence"/>
</dbReference>
<keyword evidence="4" id="KW-1185">Reference proteome</keyword>
<dbReference type="RefSeq" id="WP_085122165.1">
    <property type="nucleotide sequence ID" value="NZ_FWZX01000005.1"/>
</dbReference>
<dbReference type="Gene3D" id="3.40.190.170">
    <property type="entry name" value="Bacterial extracellular solute-binding protein, family 7"/>
    <property type="match status" value="1"/>
</dbReference>
<dbReference type="EMBL" id="FWZX01000005">
    <property type="protein sequence ID" value="SMF13355.1"/>
    <property type="molecule type" value="Genomic_DNA"/>
</dbReference>
<dbReference type="NCBIfam" id="NF037995">
    <property type="entry name" value="TRAP_S1"/>
    <property type="match status" value="1"/>
</dbReference>
<dbReference type="GO" id="GO:0055085">
    <property type="term" value="P:transmembrane transport"/>
    <property type="evidence" value="ECO:0007669"/>
    <property type="project" value="InterPro"/>
</dbReference>
<keyword evidence="1 2" id="KW-0732">Signal</keyword>
<dbReference type="InterPro" id="IPR018389">
    <property type="entry name" value="DctP_fam"/>
</dbReference>
<protein>
    <submittedName>
        <fullName evidence="3">TRAP-type C4-dicarboxylate transport system, substrate-binding protein</fullName>
    </submittedName>
</protein>
<dbReference type="InterPro" id="IPR038404">
    <property type="entry name" value="TRAP_DctP_sf"/>
</dbReference>
<gene>
    <name evidence="3" type="ORF">SAMN05428998_105154</name>
</gene>
<dbReference type="PANTHER" id="PTHR33376">
    <property type="match status" value="1"/>
</dbReference>
<dbReference type="AlphaFoldDB" id="A0A1Y6BJT8"/>
<proteinExistence type="predicted"/>
<dbReference type="CDD" id="cd13665">
    <property type="entry name" value="PBP2_TRAP_Dctp3_4"/>
    <property type="match status" value="1"/>
</dbReference>
<accession>A0A1Y6BJT8</accession>
<feature type="chain" id="PRO_5012147652" evidence="2">
    <location>
        <begin position="25"/>
        <end position="341"/>
    </location>
</feature>
<dbReference type="SUPFAM" id="SSF53850">
    <property type="entry name" value="Periplasmic binding protein-like II"/>
    <property type="match status" value="1"/>
</dbReference>
<organism evidence="3 4">
    <name type="scientific">Tistlia consotensis USBA 355</name>
    <dbReference type="NCBI Taxonomy" id="560819"/>
    <lineage>
        <taxon>Bacteria</taxon>
        <taxon>Pseudomonadati</taxon>
        <taxon>Pseudomonadota</taxon>
        <taxon>Alphaproteobacteria</taxon>
        <taxon>Rhodospirillales</taxon>
        <taxon>Rhodovibrionaceae</taxon>
        <taxon>Tistlia</taxon>
    </lineage>
</organism>
<reference evidence="3 4" key="1">
    <citation type="submission" date="2017-04" db="EMBL/GenBank/DDBJ databases">
        <authorList>
            <person name="Afonso C.L."/>
            <person name="Miller P.J."/>
            <person name="Scott M.A."/>
            <person name="Spackman E."/>
            <person name="Goraichik I."/>
            <person name="Dimitrov K.M."/>
            <person name="Suarez D.L."/>
            <person name="Swayne D.E."/>
        </authorList>
    </citation>
    <scope>NUCLEOTIDE SEQUENCE [LARGE SCALE GENOMIC DNA]</scope>
    <source>
        <strain evidence="3 4">USBA 355</strain>
    </source>
</reference>
<dbReference type="Pfam" id="PF03480">
    <property type="entry name" value="DctP"/>
    <property type="match status" value="1"/>
</dbReference>
<dbReference type="PANTHER" id="PTHR33376:SF15">
    <property type="entry name" value="BLL6794 PROTEIN"/>
    <property type="match status" value="1"/>
</dbReference>
<dbReference type="STRING" id="560819.SAMN05428998_105154"/>
<evidence type="ECO:0000256" key="2">
    <source>
        <dbReference type="SAM" id="SignalP"/>
    </source>
</evidence>
<feature type="signal peptide" evidence="2">
    <location>
        <begin position="1"/>
        <end position="24"/>
    </location>
</feature>
<evidence type="ECO:0000313" key="3">
    <source>
        <dbReference type="EMBL" id="SMF13355.1"/>
    </source>
</evidence>
<sequence>MLRRTLALAAAAGLTLGAAAAAQAAEINLKLSHFLPPVHGIHTDFIEPWAHDLEACSNGKVHVDIYPGGTQLGNVAKQQEQVLAGVVDIAHGLTGIPRGRFPRTSVIDLPFLTESADAATRTLWKLYPEYLKPEYKGLHVLALHAHNGGLIHTRDKQVKTMDDLKGLRIRTPSPAISMMLEALGAVPQGMPPGQVYEALQKGVIDGTVFPWDPVKSFRLAEVLKYHLDARVYTVSFFFVMNQKRYDSLPDDVRACVDKLSGDNLIPKFGPWWDKWDAPGKAAAEERGNVITKLSDAERARWREALQPMIDAYLKQLEDQGVENAREIYAKAQAYTAEFEKK</sequence>
<evidence type="ECO:0000256" key="1">
    <source>
        <dbReference type="ARBA" id="ARBA00022729"/>
    </source>
</evidence>
<name>A0A1Y6BJT8_9PROT</name>
<evidence type="ECO:0000313" key="4">
    <source>
        <dbReference type="Proteomes" id="UP000192917"/>
    </source>
</evidence>